<sequence>MMASILEIVSTFLSSHVSHLRAQHLSNHARVAISALSATILAVSLPRVYRNYRTFMSYGPGGVPYNIIGWFVASVILPPLAREMFSTEVYNKKIAAGETTSYLSDESVRARKRDGRPELGPHVSPQRQLTEFPSEEIKEKLNQEFYAFANRNGHLTRFSVSNLELHADALFLADGLVPSPVAQKMKGEIAHIHRLKDFSLHLTLAPADCKKVIEAGWGQRHKLSGVQAPRALFRGRIISLPPEYVFIYAPRTEQEVAFVMEILVASVKYMTGSVEVR</sequence>
<dbReference type="OrthoDB" id="5358398at2759"/>
<evidence type="ECO:0000256" key="2">
    <source>
        <dbReference type="SAM" id="Phobius"/>
    </source>
</evidence>
<dbReference type="Proteomes" id="UP000326877">
    <property type="component" value="Unassembled WGS sequence"/>
</dbReference>
<dbReference type="AlphaFoldDB" id="A0A5N7C0E6"/>
<proteinExistence type="predicted"/>
<organism evidence="4">
    <name type="scientific">Petromyces alliaceus</name>
    <name type="common">Aspergillus alliaceus</name>
    <dbReference type="NCBI Taxonomy" id="209559"/>
    <lineage>
        <taxon>Eukaryota</taxon>
        <taxon>Fungi</taxon>
        <taxon>Dikarya</taxon>
        <taxon>Ascomycota</taxon>
        <taxon>Pezizomycotina</taxon>
        <taxon>Eurotiomycetes</taxon>
        <taxon>Eurotiomycetidae</taxon>
        <taxon>Eurotiales</taxon>
        <taxon>Aspergillaceae</taxon>
        <taxon>Aspergillus</taxon>
        <taxon>Aspergillus subgen. Circumdati</taxon>
    </lineage>
</organism>
<feature type="transmembrane region" description="Helical" evidence="2">
    <location>
        <begin position="61"/>
        <end position="81"/>
    </location>
</feature>
<dbReference type="Pfam" id="PF17648">
    <property type="entry name" value="Luciferase"/>
    <property type="match status" value="1"/>
</dbReference>
<evidence type="ECO:0000259" key="3">
    <source>
        <dbReference type="Pfam" id="PF17648"/>
    </source>
</evidence>
<feature type="region of interest" description="Disordered" evidence="1">
    <location>
        <begin position="106"/>
        <end position="125"/>
    </location>
</feature>
<feature type="domain" description="Luciferase" evidence="3">
    <location>
        <begin position="187"/>
        <end position="266"/>
    </location>
</feature>
<dbReference type="PANTHER" id="PTHR38695:SF1">
    <property type="entry name" value="AMINO ACID PERMEASE_ SLC12A DOMAIN-CONTAINING PROTEIN"/>
    <property type="match status" value="1"/>
</dbReference>
<dbReference type="EMBL" id="ML735291">
    <property type="protein sequence ID" value="KAE8387566.1"/>
    <property type="molecule type" value="Genomic_DNA"/>
</dbReference>
<dbReference type="PANTHER" id="PTHR38695">
    <property type="entry name" value="AMINO ACID PERMEASE_ SLC12A DOMAIN-CONTAINING PROTEIN"/>
    <property type="match status" value="1"/>
</dbReference>
<evidence type="ECO:0000313" key="4">
    <source>
        <dbReference type="EMBL" id="KAE8387566.1"/>
    </source>
</evidence>
<evidence type="ECO:0000256" key="1">
    <source>
        <dbReference type="SAM" id="MobiDB-lite"/>
    </source>
</evidence>
<name>A0A5N7C0E6_PETAA</name>
<gene>
    <name evidence="4" type="ORF">BDV23DRAFT_160910</name>
</gene>
<dbReference type="InterPro" id="IPR040841">
    <property type="entry name" value="Luciferase_dom"/>
</dbReference>
<accession>A0A5N7C0E6</accession>
<protein>
    <recommendedName>
        <fullName evidence="3">Luciferase domain-containing protein</fullName>
    </recommendedName>
</protein>
<keyword evidence="2" id="KW-0812">Transmembrane</keyword>
<keyword evidence="2" id="KW-0472">Membrane</keyword>
<keyword evidence="2" id="KW-1133">Transmembrane helix</keyword>
<reference evidence="4" key="1">
    <citation type="submission" date="2019-04" db="EMBL/GenBank/DDBJ databases">
        <title>Friends and foes A comparative genomics studyof 23 Aspergillus species from section Flavi.</title>
        <authorList>
            <consortium name="DOE Joint Genome Institute"/>
            <person name="Kjaerbolling I."/>
            <person name="Vesth T."/>
            <person name="Frisvad J.C."/>
            <person name="Nybo J.L."/>
            <person name="Theobald S."/>
            <person name="Kildgaard S."/>
            <person name="Isbrandt T."/>
            <person name="Kuo A."/>
            <person name="Sato A."/>
            <person name="Lyhne E.K."/>
            <person name="Kogle M.E."/>
            <person name="Wiebenga A."/>
            <person name="Kun R.S."/>
            <person name="Lubbers R.J."/>
            <person name="Makela M.R."/>
            <person name="Barry K."/>
            <person name="Chovatia M."/>
            <person name="Clum A."/>
            <person name="Daum C."/>
            <person name="Haridas S."/>
            <person name="He G."/>
            <person name="LaButti K."/>
            <person name="Lipzen A."/>
            <person name="Mondo S."/>
            <person name="Riley R."/>
            <person name="Salamov A."/>
            <person name="Simmons B.A."/>
            <person name="Magnuson J.K."/>
            <person name="Henrissat B."/>
            <person name="Mortensen U.H."/>
            <person name="Larsen T.O."/>
            <person name="Devries R.P."/>
            <person name="Grigoriev I.V."/>
            <person name="Machida M."/>
            <person name="Baker S.E."/>
            <person name="Andersen M.R."/>
        </authorList>
    </citation>
    <scope>NUCLEOTIDE SEQUENCE [LARGE SCALE GENOMIC DNA]</scope>
    <source>
        <strain evidence="4">IBT 14317</strain>
    </source>
</reference>
<dbReference type="InterPro" id="IPR048273">
    <property type="entry name" value="Luciferase"/>
</dbReference>